<dbReference type="EMBL" id="BARV01008015">
    <property type="protein sequence ID" value="GAI15497.1"/>
    <property type="molecule type" value="Genomic_DNA"/>
</dbReference>
<proteinExistence type="predicted"/>
<reference evidence="1" key="1">
    <citation type="journal article" date="2014" name="Front. Microbiol.">
        <title>High frequency of phylogenetically diverse reductive dehalogenase-homologous genes in deep subseafloor sedimentary metagenomes.</title>
        <authorList>
            <person name="Kawai M."/>
            <person name="Futagami T."/>
            <person name="Toyoda A."/>
            <person name="Takaki Y."/>
            <person name="Nishi S."/>
            <person name="Hori S."/>
            <person name="Arai W."/>
            <person name="Tsubouchi T."/>
            <person name="Morono Y."/>
            <person name="Uchiyama I."/>
            <person name="Ito T."/>
            <person name="Fujiyama A."/>
            <person name="Inagaki F."/>
            <person name="Takami H."/>
        </authorList>
    </citation>
    <scope>NUCLEOTIDE SEQUENCE</scope>
    <source>
        <strain evidence="1">Expedition CK06-06</strain>
    </source>
</reference>
<sequence>MTMKNVKNVYPPKFPEKKFGRVHYWQIDHEVKNIFEIGGVTILPSSEAWQKFAWTRKFFGEKPKEGYFIWVKRKIDFPLATCITIASPKISQDLR</sequence>
<comment type="caution">
    <text evidence="1">The sequence shown here is derived from an EMBL/GenBank/DDBJ whole genome shotgun (WGS) entry which is preliminary data.</text>
</comment>
<evidence type="ECO:0000313" key="1">
    <source>
        <dbReference type="EMBL" id="GAI15497.1"/>
    </source>
</evidence>
<name>X1L874_9ZZZZ</name>
<accession>X1L874</accession>
<feature type="non-terminal residue" evidence="1">
    <location>
        <position position="95"/>
    </location>
</feature>
<protein>
    <submittedName>
        <fullName evidence="1">Uncharacterized protein</fullName>
    </submittedName>
</protein>
<organism evidence="1">
    <name type="scientific">marine sediment metagenome</name>
    <dbReference type="NCBI Taxonomy" id="412755"/>
    <lineage>
        <taxon>unclassified sequences</taxon>
        <taxon>metagenomes</taxon>
        <taxon>ecological metagenomes</taxon>
    </lineage>
</organism>
<gene>
    <name evidence="1" type="ORF">S06H3_16217</name>
</gene>
<dbReference type="AlphaFoldDB" id="X1L874"/>